<dbReference type="PROSITE" id="PS50081">
    <property type="entry name" value="ZF_DAG_PE_2"/>
    <property type="match status" value="1"/>
</dbReference>
<feature type="compositionally biased region" description="Polar residues" evidence="25">
    <location>
        <begin position="1637"/>
        <end position="1646"/>
    </location>
</feature>
<dbReference type="FunFam" id="3.40.850.10:FF:000013">
    <property type="entry name" value="unconventional myosin-IXa isoform X1"/>
    <property type="match status" value="1"/>
</dbReference>
<feature type="region of interest" description="Disordered" evidence="25">
    <location>
        <begin position="1356"/>
        <end position="1470"/>
    </location>
</feature>
<evidence type="ECO:0000256" key="15">
    <source>
        <dbReference type="ARBA" id="ARBA00023018"/>
    </source>
</evidence>
<evidence type="ECO:0000256" key="20">
    <source>
        <dbReference type="ARBA" id="ARBA00023203"/>
    </source>
</evidence>
<dbReference type="SUPFAM" id="SSF57889">
    <property type="entry name" value="Cysteine-rich domain"/>
    <property type="match status" value="1"/>
</dbReference>
<feature type="domain" description="Phorbol-ester/DAG-type" evidence="26">
    <location>
        <begin position="2022"/>
        <end position="2071"/>
    </location>
</feature>
<dbReference type="Pfam" id="PF00063">
    <property type="entry name" value="Myosin_head"/>
    <property type="match status" value="2"/>
</dbReference>
<dbReference type="GO" id="GO:0005524">
    <property type="term" value="F:ATP binding"/>
    <property type="evidence" value="ECO:0007669"/>
    <property type="project" value="UniProtKB-UniRule"/>
</dbReference>
<dbReference type="PRINTS" id="PR00193">
    <property type="entry name" value="MYOSINHEAVY"/>
</dbReference>
<evidence type="ECO:0000313" key="30">
    <source>
        <dbReference type="EMBL" id="KAG8440256.1"/>
    </source>
</evidence>
<keyword evidence="13 24" id="KW-0067">ATP-binding</keyword>
<sequence>MSEVGGGGGRRRLLDEEFTLQVYPGSITHEVIYWPVPARRHTTAADVIDILIRALRLDRAKCYVLAEVKEFGGEEWILNPTDCPVQRMMLWPRLALEARASGEDYRFLLREKNLDGSIHYGSLQSWLKVTEERRRMMERGFLPQQQGPECEDLCVLPDLSERALLETLRTRFRQEKIYTYVGTILVAVNPFRFLPIYNPKYVKMYDNRRLGEREPHIYAVADAAYHAMLRRQRNQCIVISGETGSGKTQSTNFLIHHLTALSQKGYASGVEQIILGAGPVLEAFGNAKTSQNNNSSRFGKFIQVNYHETGTVRGAYVEKYLLEKSRLVYQEQQERNYHVFYYLLAGASEEEKTELHLECPENYHYLCQRARKPQRQSWGDCYGDDETDSMGGEGEDLRHDFERLQLAMEMVGFLPATRKQIVSLLSAILHLGNIQYKRKTYRDESIDISNPETLCIVSALLKVREEMLLDALITRKTVTVGEKLILPYRLPEAITVRDSLAKSLYSALFDWIVFRINHALLNINSKAIEEGIQTLSIGVLDIFGFEDYGSNSFEQFCINYANERLQHYFNQHLFQLEQEMYRSEGISWSNITYTDNGGCISLISKRPTGLFQLLDEESNFPQATHQTLLEKFKRHNERNQYIEFPAVMEPAFIIQHYAGKVKYGVKDFREKNTDHMRPDIVALLRSSRNAFIRGMISISPVAAFRWALLRAFFRAVEAFKQSGKNSGSKKTDIPRRTPRTPLSDLQGANTIQERSPRDINWTTRRQNRLSSSSYLEGGGIFISSSSSNENNNSDCKLLERAHGILMRSKSTKNKPSLPKHLLDVRSLKHLSNLTLHDRITKSLLHLHKKKKPPSISAQFQASLNKLMETLGQAEPYFVKCIRSNSEKVPMRFNDSLVLRQLRYTGMLETVRIRQSGYSCKYPFQDFITQFSVLLPKNVTPVRQSIQEFFWRIGHSPDQYQVGRTMVFLKEQERQSLMESLHQKVLQCIILLQRWIRARLQQKRFLLYREAAIIIQRYWRHFKKLRLDAVPYENGINSFEAACIIQSWWRCHRARLSFLKMRNAAFIIQSYWKLYLVKRQRAAVCIQAWWRAYHQKSVYQKQKKCIIALQAVSKGYLVRSRFQALKDKNSNCFVQEGDQSTVSIRTPVSNPDLDCGHLEIPEPQNVGSSGEADLIATENEVHIRERPKSLENPNQRKDVRAKRESRRMRELEQAQFSLELLKVRCGGVSPSEEQRWSAEILDKLTDTPESEGSLCSLELINTEENAQVFKDSLPEQLSPERTISSPNHKLASPAREASKDSTMISVSQTRDLATITTKGTSKAEASKLQCTPSNDDVGHLKKEDVCSPNITEVIPNSSRYSGPTISGPHSKDLPGPYYEEVNSNNRDSSQISSEISELVSSNGPVISSSTVEEKEKNPPQHMEGITSQNTPFPASTAVDMSNSASWRKKSSESPPVNNSIPISCRTHTREPVLSSSIPTFYLPQQDNVKAQEGSEPGDIPADSVLHRLQKLNDEKEELQKQLQQQKERQMMEQIRKEKQELERQRRMQEQREPQDISLGSSKRQSDRPQSLLLQNPHIKSPAIKSSVEIKGLSIGGTRSTVSNNDRPVHIAPDLKNEQKTLHEGSAGDTKDTGKRTWLHSTGNSSIFFTPKESISSDSDSSHIQRHVRGGPIKRLDATEPSGGTEAPHRRKARMARTRSDLMTRGAFGGVDSEEESDEHGELNPPTKSAEETGRLNQACHSDSEMVLQRLQGVDRSSKLQKAVSHGEMFRFLMTHSNTEPDTRSQRGKIRFWGKTKAAEKLTPQSEILEMDTQPTGREGSSATHYSDVDSGLWLVPHSPDLSRGREKENKDPSPKVQRRRSLKISSAGLEPVQWQQEHAQIICSASDLKCMDEFLQKKIGDLDSEDGKKDSLVDVLFKGALKEFRQNIFGLYSTSLLGEDGKSIRYRDLGALFEQILDKTMKLQHPRSWSESPVKVWINTFKVFLDEFVTEYKPMNYTPGKIQKTERKKRRKKDSDIVEEHNGHIFKITQYNIPTYCEYCSSLIWIMDRAAVCKLCRYACHKKCCSLINVACAKKNDSELSSRQFGVELSRLTNEDRLVPVLLEKLINYIEMHGLYTEGIYRKPGSTNKIRELRQSLDTDIDNVNLDEYNIHVIASVFKQWLRELPNPLMTFELYEEFLRSMGLGERKETVRGVYSVIDQLSRTHLSTLERLIFHLVRIAQQEETNRMSANALAIVFAPCILRCPDTTDPLQSVQDIGKTTACVELIVVEQMNKYRARLKDINSLEFAENKAKSRLSLIRRSMGKGRLRPGLSPVISGRTPAATDAVGDHSLSSIPSEDESMEQKEAAMQQEERVLAQQIETLQKEKEELAYEMLALEPRASDDETLESEASLGTADSSENLNCESEGAMSIRTERNLMLVSSRGPRSEITRTRRQTKRDTQSTDSRDRNLSSPTASSCLPHLGRKRFHLHPFYRAQGESRELAPVSAQDSGAQLHFTSRGTFNPEKGRQKLKNVKQSPQKHRDTPDTGEQKLMGPDGSSQSLVLYGNNEFMV</sequence>
<feature type="region of interest" description="Disordered" evidence="25">
    <location>
        <begin position="2496"/>
        <end position="2542"/>
    </location>
</feature>
<feature type="region of interest" description="Disordered" evidence="25">
    <location>
        <begin position="2309"/>
        <end position="2350"/>
    </location>
</feature>
<evidence type="ECO:0000256" key="13">
    <source>
        <dbReference type="ARBA" id="ARBA00022840"/>
    </source>
</evidence>
<evidence type="ECO:0000259" key="28">
    <source>
        <dbReference type="PROSITE" id="PS50238"/>
    </source>
</evidence>
<feature type="region of interest" description="Actin-binding" evidence="24">
    <location>
        <begin position="863"/>
        <end position="885"/>
    </location>
</feature>
<dbReference type="InterPro" id="IPR000159">
    <property type="entry name" value="RA_dom"/>
</dbReference>
<dbReference type="PANTHER" id="PTHR46184:SF3">
    <property type="entry name" value="UNCONVENTIONAL MYOSIN-IXA"/>
    <property type="match status" value="1"/>
</dbReference>
<dbReference type="FunFam" id="3.10.20.90:FF:000121">
    <property type="entry name" value="unconventional myosin-IXa isoform X1"/>
    <property type="match status" value="1"/>
</dbReference>
<evidence type="ECO:0000256" key="21">
    <source>
        <dbReference type="ARBA" id="ARBA00023273"/>
    </source>
</evidence>
<dbReference type="GO" id="GO:0008270">
    <property type="term" value="F:zinc ion binding"/>
    <property type="evidence" value="ECO:0007669"/>
    <property type="project" value="UniProtKB-KW"/>
</dbReference>
<dbReference type="GO" id="GO:0034330">
    <property type="term" value="P:cell junction organization"/>
    <property type="evidence" value="ECO:0007669"/>
    <property type="project" value="UniProtKB-ARBA"/>
</dbReference>
<dbReference type="InterPro" id="IPR036023">
    <property type="entry name" value="MYSc_Myo9"/>
</dbReference>
<dbReference type="InterPro" id="IPR046349">
    <property type="entry name" value="C1-like_sf"/>
</dbReference>
<feature type="compositionally biased region" description="Polar residues" evidence="25">
    <location>
        <begin position="1811"/>
        <end position="1823"/>
    </location>
</feature>
<evidence type="ECO:0000256" key="4">
    <source>
        <dbReference type="ARBA" id="ARBA00008314"/>
    </source>
</evidence>
<evidence type="ECO:0000256" key="10">
    <source>
        <dbReference type="ARBA" id="ARBA00022741"/>
    </source>
</evidence>
<feature type="compositionally biased region" description="Basic and acidic residues" evidence="25">
    <location>
        <begin position="1839"/>
        <end position="1852"/>
    </location>
</feature>
<protein>
    <recommendedName>
        <fullName evidence="32">Myosin 9a</fullName>
    </recommendedName>
</protein>
<feature type="region of interest" description="Disordered" evidence="25">
    <location>
        <begin position="1594"/>
        <end position="1732"/>
    </location>
</feature>
<comment type="subcellular location">
    <subcellularLocation>
        <location evidence="3">Cell projection</location>
        <location evidence="3">Growth cone</location>
    </subcellularLocation>
    <subcellularLocation>
        <location evidence="2">Cytoplasm</location>
    </subcellularLocation>
    <subcellularLocation>
        <location evidence="1">Membrane</location>
        <topology evidence="1">Single-pass membrane protein</topology>
    </subcellularLocation>
    <subcellularLocation>
        <location evidence="22">Synapse</location>
    </subcellularLocation>
</comment>
<evidence type="ECO:0000256" key="22">
    <source>
        <dbReference type="ARBA" id="ARBA00034103"/>
    </source>
</evidence>
<dbReference type="InterPro" id="IPR029071">
    <property type="entry name" value="Ubiquitin-like_domsf"/>
</dbReference>
<proteinExistence type="inferred from homology"/>
<dbReference type="Gene3D" id="1.20.58.530">
    <property type="match status" value="2"/>
</dbReference>
<comment type="function">
    <text evidence="23">Myosins are actin-based motor molecules with ATPase activity. Unconventional myosins serve in intracellular movements. Regulates Rho by stimulating it's GTPase activity in neurons. Required for the regulation of neurite branching and motor neuron axon guidance.</text>
</comment>
<evidence type="ECO:0000256" key="23">
    <source>
        <dbReference type="ARBA" id="ARBA00045589"/>
    </source>
</evidence>
<evidence type="ECO:0000259" key="26">
    <source>
        <dbReference type="PROSITE" id="PS50081"/>
    </source>
</evidence>
<evidence type="ECO:0000256" key="17">
    <source>
        <dbReference type="ARBA" id="ARBA00023123"/>
    </source>
</evidence>
<accession>A0A8T2JCT0</accession>
<dbReference type="InterPro" id="IPR046987">
    <property type="entry name" value="Myo9"/>
</dbReference>
<dbReference type="GO" id="GO:0045198">
    <property type="term" value="P:establishment of epithelial cell apical/basal polarity"/>
    <property type="evidence" value="ECO:0007669"/>
    <property type="project" value="TreeGrafter"/>
</dbReference>
<evidence type="ECO:0000256" key="18">
    <source>
        <dbReference type="ARBA" id="ARBA00023136"/>
    </source>
</evidence>
<dbReference type="GO" id="GO:0045202">
    <property type="term" value="C:synapse"/>
    <property type="evidence" value="ECO:0007669"/>
    <property type="project" value="UniProtKB-SubCell"/>
</dbReference>
<comment type="caution">
    <text evidence="30">The sequence shown here is derived from an EMBL/GenBank/DDBJ whole genome shotgun (WGS) entry which is preliminary data.</text>
</comment>
<evidence type="ECO:0000256" key="6">
    <source>
        <dbReference type="ARBA" id="ARBA00022490"/>
    </source>
</evidence>
<dbReference type="FunFam" id="1.20.58.530:FF:000009">
    <property type="entry name" value="unconventional myosin-IXb isoform X1"/>
    <property type="match status" value="1"/>
</dbReference>
<keyword evidence="20 24" id="KW-0009">Actin-binding</keyword>
<dbReference type="Pfam" id="PF00788">
    <property type="entry name" value="RA"/>
    <property type="match status" value="1"/>
</dbReference>
<reference evidence="30" key="1">
    <citation type="thesis" date="2020" institute="ProQuest LLC" country="789 East Eisenhower Parkway, Ann Arbor, MI, USA">
        <title>Comparative Genomics and Chromosome Evolution.</title>
        <authorList>
            <person name="Mudd A.B."/>
        </authorList>
    </citation>
    <scope>NUCLEOTIDE SEQUENCE</scope>
    <source>
        <strain evidence="30">Female2</strain>
        <tissue evidence="30">Blood</tissue>
    </source>
</reference>
<dbReference type="PANTHER" id="PTHR46184">
    <property type="entry name" value="UNCONVENTIONAL MYOSIN-IXB-LIKE PROTEIN"/>
    <property type="match status" value="1"/>
</dbReference>
<dbReference type="InterPro" id="IPR027417">
    <property type="entry name" value="P-loop_NTPase"/>
</dbReference>
<feature type="compositionally biased region" description="Polar residues" evidence="25">
    <location>
        <begin position="1424"/>
        <end position="1444"/>
    </location>
</feature>
<dbReference type="InterPro" id="IPR000048">
    <property type="entry name" value="IQ_motif_EF-hand-BS"/>
</dbReference>
<dbReference type="FunFam" id="3.40.850.10:FF:000008">
    <property type="entry name" value="Putative unconventional myosin-IXa"/>
    <property type="match status" value="1"/>
</dbReference>
<evidence type="ECO:0000256" key="5">
    <source>
        <dbReference type="ARBA" id="ARBA00022468"/>
    </source>
</evidence>
<dbReference type="SMART" id="SM00242">
    <property type="entry name" value="MYSc"/>
    <property type="match status" value="1"/>
</dbReference>
<dbReference type="SUPFAM" id="SSF48350">
    <property type="entry name" value="GTPase activation domain, GAP"/>
    <property type="match status" value="1"/>
</dbReference>
<dbReference type="InterPro" id="IPR002219">
    <property type="entry name" value="PKC_DAG/PE"/>
</dbReference>
<name>A0A8T2JCT0_9PIPI</name>
<gene>
    <name evidence="30" type="ORF">GDO86_006141</name>
</gene>
<dbReference type="PROSITE" id="PS00479">
    <property type="entry name" value="ZF_DAG_PE_1"/>
    <property type="match status" value="1"/>
</dbReference>
<feature type="domain" description="Myosin motor" evidence="29">
    <location>
        <begin position="148"/>
        <end position="982"/>
    </location>
</feature>
<dbReference type="SUPFAM" id="SSF54236">
    <property type="entry name" value="Ubiquitin-like"/>
    <property type="match status" value="1"/>
</dbReference>
<dbReference type="FunFam" id="1.10.555.10:FF:000009">
    <property type="entry name" value="unconventional myosin-IXa isoform X1"/>
    <property type="match status" value="1"/>
</dbReference>
<feature type="binding site" evidence="24">
    <location>
        <begin position="241"/>
        <end position="248"/>
    </location>
    <ligand>
        <name>ATP</name>
        <dbReference type="ChEBI" id="CHEBI:30616"/>
    </ligand>
</feature>
<feature type="domain" description="Rho-GAP" evidence="28">
    <location>
        <begin position="2086"/>
        <end position="2274"/>
    </location>
</feature>
<keyword evidence="19 24" id="KW-0505">Motor protein</keyword>
<feature type="compositionally biased region" description="Basic and acidic residues" evidence="25">
    <location>
        <begin position="1538"/>
        <end position="1553"/>
    </location>
</feature>
<keyword evidence="9" id="KW-0677">Repeat</keyword>
<dbReference type="Gene3D" id="1.20.5.4820">
    <property type="match status" value="1"/>
</dbReference>
<evidence type="ECO:0000256" key="1">
    <source>
        <dbReference type="ARBA" id="ARBA00004167"/>
    </source>
</evidence>
<dbReference type="FunFam" id="1.20.58.530:FF:000005">
    <property type="entry name" value="unconventional myosin-IXa isoform X1"/>
    <property type="match status" value="1"/>
</dbReference>
<evidence type="ECO:0000259" key="29">
    <source>
        <dbReference type="PROSITE" id="PS51456"/>
    </source>
</evidence>
<dbReference type="Gene3D" id="3.30.60.20">
    <property type="match status" value="1"/>
</dbReference>
<feature type="compositionally biased region" description="Basic and acidic residues" evidence="25">
    <location>
        <begin position="2520"/>
        <end position="2529"/>
    </location>
</feature>
<evidence type="ECO:0000256" key="25">
    <source>
        <dbReference type="SAM" id="MobiDB-lite"/>
    </source>
</evidence>
<feature type="compositionally biased region" description="Basic and acidic residues" evidence="25">
    <location>
        <begin position="2341"/>
        <end position="2350"/>
    </location>
</feature>
<organism evidence="30 31">
    <name type="scientific">Hymenochirus boettgeri</name>
    <name type="common">Congo dwarf clawed frog</name>
    <dbReference type="NCBI Taxonomy" id="247094"/>
    <lineage>
        <taxon>Eukaryota</taxon>
        <taxon>Metazoa</taxon>
        <taxon>Chordata</taxon>
        <taxon>Craniata</taxon>
        <taxon>Vertebrata</taxon>
        <taxon>Euteleostomi</taxon>
        <taxon>Amphibia</taxon>
        <taxon>Batrachia</taxon>
        <taxon>Anura</taxon>
        <taxon>Pipoidea</taxon>
        <taxon>Pipidae</taxon>
        <taxon>Pipinae</taxon>
        <taxon>Hymenochirus</taxon>
    </lineage>
</organism>
<feature type="compositionally biased region" description="Basic and acidic residues" evidence="25">
    <location>
        <begin position="1605"/>
        <end position="1621"/>
    </location>
</feature>
<dbReference type="Gene3D" id="1.20.120.720">
    <property type="entry name" value="Myosin VI head, motor domain, U50 subdomain"/>
    <property type="match status" value="1"/>
</dbReference>
<dbReference type="GO" id="GO:0051015">
    <property type="term" value="F:actin filament binding"/>
    <property type="evidence" value="ECO:0007669"/>
    <property type="project" value="TreeGrafter"/>
</dbReference>
<keyword evidence="14" id="KW-1133">Transmembrane helix</keyword>
<keyword evidence="16" id="KW-0175">Coiled coil</keyword>
<keyword evidence="11" id="KW-0863">Zinc-finger</keyword>
<dbReference type="PROSITE" id="PS51456">
    <property type="entry name" value="MYOSIN_MOTOR"/>
    <property type="match status" value="1"/>
</dbReference>
<dbReference type="GO" id="GO:0016459">
    <property type="term" value="C:myosin complex"/>
    <property type="evidence" value="ECO:0007669"/>
    <property type="project" value="UniProtKB-KW"/>
</dbReference>
<dbReference type="GO" id="GO:0005884">
    <property type="term" value="C:actin filament"/>
    <property type="evidence" value="ECO:0007669"/>
    <property type="project" value="TreeGrafter"/>
</dbReference>
<dbReference type="SMART" id="SM00314">
    <property type="entry name" value="RA"/>
    <property type="match status" value="1"/>
</dbReference>
<evidence type="ECO:0000256" key="3">
    <source>
        <dbReference type="ARBA" id="ARBA00004624"/>
    </source>
</evidence>
<feature type="compositionally biased region" description="Polar residues" evidence="25">
    <location>
        <begin position="1556"/>
        <end position="1572"/>
    </location>
</feature>
<dbReference type="InterPro" id="IPR000198">
    <property type="entry name" value="RhoGAP_dom"/>
</dbReference>
<dbReference type="PROSITE" id="PS50096">
    <property type="entry name" value="IQ"/>
    <property type="match status" value="2"/>
</dbReference>
<evidence type="ECO:0000259" key="27">
    <source>
        <dbReference type="PROSITE" id="PS50200"/>
    </source>
</evidence>
<keyword evidence="18" id="KW-0472">Membrane</keyword>
<evidence type="ECO:0000256" key="14">
    <source>
        <dbReference type="ARBA" id="ARBA00022989"/>
    </source>
</evidence>
<dbReference type="Gene3D" id="1.20.5.190">
    <property type="match status" value="2"/>
</dbReference>
<keyword evidence="15" id="KW-0770">Synapse</keyword>
<evidence type="ECO:0000256" key="16">
    <source>
        <dbReference type="ARBA" id="ARBA00023054"/>
    </source>
</evidence>
<keyword evidence="21" id="KW-0966">Cell projection</keyword>
<dbReference type="EMBL" id="JAACNH010000006">
    <property type="protein sequence ID" value="KAG8440256.1"/>
    <property type="molecule type" value="Genomic_DNA"/>
</dbReference>
<evidence type="ECO:0000256" key="9">
    <source>
        <dbReference type="ARBA" id="ARBA00022737"/>
    </source>
</evidence>
<dbReference type="Gene3D" id="1.10.555.10">
    <property type="entry name" value="Rho GTPase activation protein"/>
    <property type="match status" value="1"/>
</dbReference>
<feature type="compositionally biased region" description="Basic and acidic residues" evidence="25">
    <location>
        <begin position="2425"/>
        <end position="2449"/>
    </location>
</feature>
<evidence type="ECO:0000313" key="31">
    <source>
        <dbReference type="Proteomes" id="UP000812440"/>
    </source>
</evidence>
<dbReference type="InterPro" id="IPR001609">
    <property type="entry name" value="Myosin_head_motor_dom-like"/>
</dbReference>
<feature type="compositionally biased region" description="Polar residues" evidence="25">
    <location>
        <begin position="1595"/>
        <end position="1604"/>
    </location>
</feature>
<keyword evidence="8" id="KW-0479">Metal-binding</keyword>
<evidence type="ECO:0000256" key="19">
    <source>
        <dbReference type="ARBA" id="ARBA00023175"/>
    </source>
</evidence>
<feature type="region of interest" description="Disordered" evidence="25">
    <location>
        <begin position="723"/>
        <end position="756"/>
    </location>
</feature>
<evidence type="ECO:0008006" key="32">
    <source>
        <dbReference type="Google" id="ProtNLM"/>
    </source>
</evidence>
<dbReference type="PROSITE" id="PS50238">
    <property type="entry name" value="RHOGAP"/>
    <property type="match status" value="1"/>
</dbReference>
<feature type="region of interest" description="Disordered" evidence="25">
    <location>
        <begin position="2377"/>
        <end position="2462"/>
    </location>
</feature>
<evidence type="ECO:0000256" key="7">
    <source>
        <dbReference type="ARBA" id="ARBA00022692"/>
    </source>
</evidence>
<keyword evidence="10 24" id="KW-0547">Nucleotide-binding</keyword>
<feature type="domain" description="Ras-associating" evidence="27">
    <location>
        <begin position="16"/>
        <end position="114"/>
    </location>
</feature>
<dbReference type="GO" id="GO:0016020">
    <property type="term" value="C:membrane"/>
    <property type="evidence" value="ECO:0007669"/>
    <property type="project" value="UniProtKB-SubCell"/>
</dbReference>
<dbReference type="InterPro" id="IPR036961">
    <property type="entry name" value="Kinesin_motor_dom_sf"/>
</dbReference>
<comment type="similarity">
    <text evidence="4 24">Belongs to the TRAFAC class myosin-kinesin ATPase superfamily. Myosin family.</text>
</comment>
<feature type="compositionally biased region" description="Polar residues" evidence="25">
    <location>
        <begin position="1451"/>
        <end position="1460"/>
    </location>
</feature>
<dbReference type="Pfam" id="PF00612">
    <property type="entry name" value="IQ"/>
    <property type="match status" value="4"/>
</dbReference>
<dbReference type="SMART" id="SM00109">
    <property type="entry name" value="C1"/>
    <property type="match status" value="1"/>
</dbReference>
<dbReference type="FunFam" id="3.30.60.20:FF:000020">
    <property type="entry name" value="Putative unconventional myosin-IXa"/>
    <property type="match status" value="1"/>
</dbReference>
<dbReference type="GO" id="GO:0035556">
    <property type="term" value="P:intracellular signal transduction"/>
    <property type="evidence" value="ECO:0007669"/>
    <property type="project" value="InterPro"/>
</dbReference>
<dbReference type="Gene3D" id="3.10.20.90">
    <property type="entry name" value="Phosphatidylinositol 3-kinase Catalytic Subunit, Chain A, domain 1"/>
    <property type="match status" value="1"/>
</dbReference>
<keyword evidence="6" id="KW-0963">Cytoplasm</keyword>
<dbReference type="Proteomes" id="UP000812440">
    <property type="component" value="Chromosome 3"/>
</dbReference>
<dbReference type="SMART" id="SM00015">
    <property type="entry name" value="IQ"/>
    <property type="match status" value="4"/>
</dbReference>
<dbReference type="InterPro" id="IPR008936">
    <property type="entry name" value="Rho_GTPase_activation_prot"/>
</dbReference>
<dbReference type="SUPFAM" id="SSF52540">
    <property type="entry name" value="P-loop containing nucleoside triphosphate hydrolases"/>
    <property type="match status" value="1"/>
</dbReference>
<dbReference type="GO" id="GO:0044295">
    <property type="term" value="C:axonal growth cone"/>
    <property type="evidence" value="ECO:0007669"/>
    <property type="project" value="TreeGrafter"/>
</dbReference>
<dbReference type="FunFam" id="1.10.10.820:FF:000003">
    <property type="entry name" value="unconventional myosin-IXa isoform X1"/>
    <property type="match status" value="1"/>
</dbReference>
<keyword evidence="12" id="KW-0862">Zinc</keyword>
<dbReference type="FunFam" id="1.20.120.720:FF:000003">
    <property type="entry name" value="Putative unconventional myosin-IXa"/>
    <property type="match status" value="1"/>
</dbReference>
<evidence type="ECO:0000256" key="11">
    <source>
        <dbReference type="ARBA" id="ARBA00022771"/>
    </source>
</evidence>
<dbReference type="SMART" id="SM00324">
    <property type="entry name" value="RhoGAP"/>
    <property type="match status" value="1"/>
</dbReference>
<dbReference type="Gene3D" id="1.10.10.820">
    <property type="match status" value="1"/>
</dbReference>
<keyword evidence="17 24" id="KW-0518">Myosin</keyword>
<feature type="region of interest" description="Disordered" evidence="25">
    <location>
        <begin position="1276"/>
        <end position="1304"/>
    </location>
</feature>
<dbReference type="Pfam" id="PF00620">
    <property type="entry name" value="RhoGAP"/>
    <property type="match status" value="1"/>
</dbReference>
<evidence type="ECO:0000256" key="12">
    <source>
        <dbReference type="ARBA" id="ARBA00022833"/>
    </source>
</evidence>
<dbReference type="GO" id="GO:0005737">
    <property type="term" value="C:cytoplasm"/>
    <property type="evidence" value="ECO:0007669"/>
    <property type="project" value="UniProtKB-SubCell"/>
</dbReference>
<dbReference type="OrthoDB" id="437889at2759"/>
<feature type="region of interest" description="Disordered" evidence="25">
    <location>
        <begin position="1538"/>
        <end position="1578"/>
    </location>
</feature>
<dbReference type="PROSITE" id="PS50200">
    <property type="entry name" value="RA"/>
    <property type="match status" value="1"/>
</dbReference>
<feature type="compositionally biased region" description="Polar residues" evidence="25">
    <location>
        <begin position="2394"/>
        <end position="2403"/>
    </location>
</feature>
<feature type="region of interest" description="Disordered" evidence="25">
    <location>
        <begin position="1185"/>
        <end position="1205"/>
    </location>
</feature>
<dbReference type="GO" id="GO:0000146">
    <property type="term" value="F:microfilament motor activity"/>
    <property type="evidence" value="ECO:0007669"/>
    <property type="project" value="InterPro"/>
</dbReference>
<dbReference type="GO" id="GO:0005096">
    <property type="term" value="F:GTPase activator activity"/>
    <property type="evidence" value="ECO:0007669"/>
    <property type="project" value="UniProtKB-KW"/>
</dbReference>
<keyword evidence="31" id="KW-1185">Reference proteome</keyword>
<feature type="region of interest" description="Disordered" evidence="25">
    <location>
        <begin position="1805"/>
        <end position="1860"/>
    </location>
</feature>
<keyword evidence="5" id="KW-0343">GTPase activation</keyword>
<keyword evidence="7" id="KW-0812">Transmembrane</keyword>
<dbReference type="CDD" id="cd01385">
    <property type="entry name" value="MYSc_Myo9"/>
    <property type="match status" value="1"/>
</dbReference>
<dbReference type="Pfam" id="PF00130">
    <property type="entry name" value="C1_1"/>
    <property type="match status" value="1"/>
</dbReference>
<dbReference type="Gene3D" id="3.40.850.10">
    <property type="entry name" value="Kinesin motor domain"/>
    <property type="match status" value="2"/>
</dbReference>
<evidence type="ECO:0000256" key="24">
    <source>
        <dbReference type="PROSITE-ProRule" id="PRU00782"/>
    </source>
</evidence>
<evidence type="ECO:0000256" key="2">
    <source>
        <dbReference type="ARBA" id="ARBA00004496"/>
    </source>
</evidence>
<evidence type="ECO:0000256" key="8">
    <source>
        <dbReference type="ARBA" id="ARBA00022723"/>
    </source>
</evidence>
<feature type="compositionally biased region" description="Polar residues" evidence="25">
    <location>
        <begin position="1380"/>
        <end position="1409"/>
    </location>
</feature>